<keyword evidence="3" id="KW-1185">Reference proteome</keyword>
<evidence type="ECO:0008006" key="4">
    <source>
        <dbReference type="Google" id="ProtNLM"/>
    </source>
</evidence>
<dbReference type="RefSeq" id="WP_397082022.1">
    <property type="nucleotide sequence ID" value="NZ_JBITGY010000004.1"/>
</dbReference>
<organism evidence="2 3">
    <name type="scientific">Nonomuraea typhae</name>
    <dbReference type="NCBI Taxonomy" id="2603600"/>
    <lineage>
        <taxon>Bacteria</taxon>
        <taxon>Bacillati</taxon>
        <taxon>Actinomycetota</taxon>
        <taxon>Actinomycetes</taxon>
        <taxon>Streptosporangiales</taxon>
        <taxon>Streptosporangiaceae</taxon>
        <taxon>Nonomuraea</taxon>
    </lineage>
</organism>
<accession>A0ABW7YWC8</accession>
<proteinExistence type="predicted"/>
<reference evidence="2 3" key="1">
    <citation type="submission" date="2024-10" db="EMBL/GenBank/DDBJ databases">
        <title>The Natural Products Discovery Center: Release of the First 8490 Sequenced Strains for Exploring Actinobacteria Biosynthetic Diversity.</title>
        <authorList>
            <person name="Kalkreuter E."/>
            <person name="Kautsar S.A."/>
            <person name="Yang D."/>
            <person name="Bader C.D."/>
            <person name="Teijaro C.N."/>
            <person name="Fluegel L."/>
            <person name="Davis C.M."/>
            <person name="Simpson J.R."/>
            <person name="Lauterbach L."/>
            <person name="Steele A.D."/>
            <person name="Gui C."/>
            <person name="Meng S."/>
            <person name="Li G."/>
            <person name="Viehrig K."/>
            <person name="Ye F."/>
            <person name="Su P."/>
            <person name="Kiefer A.F."/>
            <person name="Nichols A."/>
            <person name="Cepeda A.J."/>
            <person name="Yan W."/>
            <person name="Fan B."/>
            <person name="Jiang Y."/>
            <person name="Adhikari A."/>
            <person name="Zheng C.-J."/>
            <person name="Schuster L."/>
            <person name="Cowan T.M."/>
            <person name="Smanski M.J."/>
            <person name="Chevrette M.G."/>
            <person name="De Carvalho L.P.S."/>
            <person name="Shen B."/>
        </authorList>
    </citation>
    <scope>NUCLEOTIDE SEQUENCE [LARGE SCALE GENOMIC DNA]</scope>
    <source>
        <strain evidence="2 3">NPDC050545</strain>
    </source>
</reference>
<sequence>MSKATTAALTTGSATAARLCVAALAATSAYLGFSAYDTANSAPRPAQPVTLQAREVPITSHTPAPAPGVIAVSAKAGAAGCDRTYLARSVVINPEPGTTVLYRWQLSRWSPRSKQWSAYLVDHSGFGGLKRTLTWEPRVADNPGWYRIELTVRSNGKTIKSDRFQVSC</sequence>
<evidence type="ECO:0000256" key="1">
    <source>
        <dbReference type="SAM" id="SignalP"/>
    </source>
</evidence>
<evidence type="ECO:0000313" key="2">
    <source>
        <dbReference type="EMBL" id="MFI6498784.1"/>
    </source>
</evidence>
<keyword evidence="1" id="KW-0732">Signal</keyword>
<dbReference type="EMBL" id="JBITGY010000004">
    <property type="protein sequence ID" value="MFI6498784.1"/>
    <property type="molecule type" value="Genomic_DNA"/>
</dbReference>
<gene>
    <name evidence="2" type="ORF">ACIBG2_15450</name>
</gene>
<feature type="chain" id="PRO_5046402326" description="Secreted protein" evidence="1">
    <location>
        <begin position="17"/>
        <end position="168"/>
    </location>
</feature>
<comment type="caution">
    <text evidence="2">The sequence shown here is derived from an EMBL/GenBank/DDBJ whole genome shotgun (WGS) entry which is preliminary data.</text>
</comment>
<feature type="signal peptide" evidence="1">
    <location>
        <begin position="1"/>
        <end position="16"/>
    </location>
</feature>
<protein>
    <recommendedName>
        <fullName evidence="4">Secreted protein</fullName>
    </recommendedName>
</protein>
<dbReference type="Proteomes" id="UP001612741">
    <property type="component" value="Unassembled WGS sequence"/>
</dbReference>
<evidence type="ECO:0000313" key="3">
    <source>
        <dbReference type="Proteomes" id="UP001612741"/>
    </source>
</evidence>
<name>A0ABW7YWC8_9ACTN</name>